<evidence type="ECO:0000256" key="6">
    <source>
        <dbReference type="ARBA" id="ARBA00023276"/>
    </source>
</evidence>
<sequence>MAILKFVTYAWIIFVISLFFFGFISSDTTRNPKA</sequence>
<evidence type="ECO:0007829" key="10">
    <source>
        <dbReference type="PDB" id="7YMI"/>
    </source>
</evidence>
<dbReference type="OrthoDB" id="467250at2"/>
<gene>
    <name evidence="8" type="primary">psbI</name>
    <name evidence="8" type="ordered locus">AM1_3799</name>
</gene>
<organism evidence="8 9">
    <name type="scientific">Acaryochloris marina (strain MBIC 11017)</name>
    <dbReference type="NCBI Taxonomy" id="329726"/>
    <lineage>
        <taxon>Bacteria</taxon>
        <taxon>Bacillati</taxon>
        <taxon>Cyanobacteriota</taxon>
        <taxon>Cyanophyceae</taxon>
        <taxon>Acaryochloridales</taxon>
        <taxon>Acaryochloridaceae</taxon>
        <taxon>Acaryochloris</taxon>
    </lineage>
</organism>
<keyword evidence="5 7" id="KW-0472">Membrane</keyword>
<keyword evidence="2" id="KW-0602">Photosynthesis</keyword>
<dbReference type="STRING" id="329726.AM1_3799"/>
<keyword evidence="3 7" id="KW-0812">Transmembrane</keyword>
<reference evidence="8 9" key="1">
    <citation type="journal article" date="2008" name="Proc. Natl. Acad. Sci. U.S.A.">
        <title>Niche adaptation and genome expansion in the chlorophyll d-producing cyanobacterium Acaryochloris marina.</title>
        <authorList>
            <person name="Swingley W.D."/>
            <person name="Chen M."/>
            <person name="Cheung P.C."/>
            <person name="Conrad A.L."/>
            <person name="Dejesa L.C."/>
            <person name="Hao J."/>
            <person name="Honchak B.M."/>
            <person name="Karbach L.E."/>
            <person name="Kurdoglu A."/>
            <person name="Lahiri S."/>
            <person name="Mastrian S.D."/>
            <person name="Miyashita H."/>
            <person name="Page L."/>
            <person name="Ramakrishna P."/>
            <person name="Satoh S."/>
            <person name="Sattley W.M."/>
            <person name="Shimada Y."/>
            <person name="Taylor H.L."/>
            <person name="Tomo T."/>
            <person name="Tsuchiya T."/>
            <person name="Wang Z.T."/>
            <person name="Raymond J."/>
            <person name="Mimuro M."/>
            <person name="Blankenship R.E."/>
            <person name="Touchman J.W."/>
        </authorList>
    </citation>
    <scope>NUCLEOTIDE SEQUENCE [LARGE SCALE GENOMIC DNA]</scope>
    <source>
        <strain evidence="9">MBIC 11017</strain>
    </source>
</reference>
<evidence type="ECO:0000256" key="3">
    <source>
        <dbReference type="ARBA" id="ARBA00022692"/>
    </source>
</evidence>
<evidence type="ECO:0000313" key="8">
    <source>
        <dbReference type="EMBL" id="ABW28786.1"/>
    </source>
</evidence>
<dbReference type="KEGG" id="amr:AM1_3799"/>
<dbReference type="PDB" id="7YMM">
    <property type="method" value="EM"/>
    <property type="resolution" value="3.60 A"/>
    <property type="chains" value="1I/2I/3I/4I=1-34"/>
</dbReference>
<evidence type="ECO:0000256" key="7">
    <source>
        <dbReference type="SAM" id="Phobius"/>
    </source>
</evidence>
<dbReference type="GO" id="GO:0015979">
    <property type="term" value="P:photosynthesis"/>
    <property type="evidence" value="ECO:0007669"/>
    <property type="project" value="UniProtKB-KW"/>
</dbReference>
<dbReference type="RefSeq" id="WP_010475848.1">
    <property type="nucleotide sequence ID" value="NC_009925.1"/>
</dbReference>
<evidence type="ECO:0000256" key="2">
    <source>
        <dbReference type="ARBA" id="ARBA00022531"/>
    </source>
</evidence>
<evidence type="ECO:0000313" key="9">
    <source>
        <dbReference type="Proteomes" id="UP000000268"/>
    </source>
</evidence>
<protein>
    <submittedName>
        <fullName evidence="8">Photosystem II protein PsbI</fullName>
    </submittedName>
</protein>
<evidence type="ECO:0000256" key="1">
    <source>
        <dbReference type="ARBA" id="ARBA00022469"/>
    </source>
</evidence>
<name>B0C5R5_ACAM1</name>
<keyword evidence="1" id="KW-0674">Reaction center</keyword>
<dbReference type="EMBL" id="CP000828">
    <property type="protein sequence ID" value="ABW28786.1"/>
    <property type="molecule type" value="Genomic_DNA"/>
</dbReference>
<accession>B0C5R5</accession>
<dbReference type="InterPro" id="IPR037271">
    <property type="entry name" value="PSII_PsbI_sf"/>
</dbReference>
<keyword evidence="9" id="KW-1185">Reference proteome</keyword>
<evidence type="ECO:0000256" key="5">
    <source>
        <dbReference type="ARBA" id="ARBA00023136"/>
    </source>
</evidence>
<dbReference type="AlphaFoldDB" id="B0C5R5"/>
<dbReference type="Pfam" id="PF02532">
    <property type="entry name" value="PsbI"/>
    <property type="match status" value="1"/>
</dbReference>
<evidence type="ECO:0000256" key="4">
    <source>
        <dbReference type="ARBA" id="ARBA00022989"/>
    </source>
</evidence>
<evidence type="ECO:0007829" key="11">
    <source>
        <dbReference type="PDB" id="7YMM"/>
    </source>
</evidence>
<dbReference type="HOGENOM" id="CLU_212150_0_0_3"/>
<dbReference type="PDB" id="7YMI">
    <property type="method" value="EM"/>
    <property type="resolution" value="3.30 A"/>
    <property type="chains" value="I/i=1-34"/>
</dbReference>
<dbReference type="SMR" id="B0C5R5"/>
<dbReference type="EMDB" id="EMD-33933"/>
<feature type="transmembrane region" description="Helical" evidence="7">
    <location>
        <begin position="6"/>
        <end position="24"/>
    </location>
</feature>
<dbReference type="GO" id="GO:0009539">
    <property type="term" value="C:photosystem II reaction center"/>
    <property type="evidence" value="ECO:0007669"/>
    <property type="project" value="InterPro"/>
</dbReference>
<proteinExistence type="evidence at protein level"/>
<reference evidence="10 11" key="2">
    <citation type="journal article" date="2024" name="Sci. Adv.">
        <title>Structure of a unique PSII-Pcb tetrameric megacomplex in a chlorophyll &lt;i&gt;d&lt;/i&gt;-containing cyanobacterium.</title>
        <authorList>
            <person name="Shen L."/>
            <person name="Gao Y."/>
            <person name="Tang K."/>
            <person name="Qi R."/>
            <person name="Fu L."/>
            <person name="Chen J.H."/>
            <person name="Wang W."/>
            <person name="Ma X."/>
            <person name="Li P."/>
            <person name="Chen M."/>
            <person name="Kuang T."/>
            <person name="Zhang X."/>
            <person name="Shen J.R."/>
            <person name="Wang P."/>
            <person name="Han G."/>
        </authorList>
    </citation>
    <scope>STRUCTURE BY ELECTRON MICROSCOPY (3.30 ANGSTROMS)</scope>
</reference>
<dbReference type="Proteomes" id="UP000000268">
    <property type="component" value="Chromosome"/>
</dbReference>
<keyword evidence="4 7" id="KW-1133">Transmembrane helix</keyword>
<dbReference type="SUPFAM" id="SSF161041">
    <property type="entry name" value="Photosystem II reaction center protein I, PsbI"/>
    <property type="match status" value="1"/>
</dbReference>
<dbReference type="InterPro" id="IPR003686">
    <property type="entry name" value="PSII_PsbI"/>
</dbReference>
<keyword evidence="10 11" id="KW-0002">3D-structure</keyword>
<keyword evidence="6" id="KW-0604">Photosystem II</keyword>
<dbReference type="EMDB" id="EMD-33929"/>